<evidence type="ECO:0000313" key="3">
    <source>
        <dbReference type="Proteomes" id="UP001596472"/>
    </source>
</evidence>
<evidence type="ECO:0000256" key="1">
    <source>
        <dbReference type="SAM" id="MobiDB-lite"/>
    </source>
</evidence>
<evidence type="ECO:0000313" key="2">
    <source>
        <dbReference type="EMBL" id="MFC7337724.1"/>
    </source>
</evidence>
<accession>A0ABW2L5S8</accession>
<feature type="compositionally biased region" description="Basic and acidic residues" evidence="1">
    <location>
        <begin position="1"/>
        <end position="17"/>
    </location>
</feature>
<dbReference type="Proteomes" id="UP001596472">
    <property type="component" value="Unassembled WGS sequence"/>
</dbReference>
<protein>
    <submittedName>
        <fullName evidence="2">Uncharacterized protein</fullName>
    </submittedName>
</protein>
<gene>
    <name evidence="2" type="ORF">ACFQY0_11090</name>
</gene>
<name>A0ABW2L5S8_9BACT</name>
<sequence>MKEVGRQDMGELHRVSRDGGVGQGTACGGDNILQAALGGATKLRRESAE</sequence>
<keyword evidence="3" id="KW-1185">Reference proteome</keyword>
<feature type="region of interest" description="Disordered" evidence="1">
    <location>
        <begin position="1"/>
        <end position="28"/>
    </location>
</feature>
<reference evidence="3" key="1">
    <citation type="journal article" date="2019" name="Int. J. Syst. Evol. Microbiol.">
        <title>The Global Catalogue of Microorganisms (GCM) 10K type strain sequencing project: providing services to taxonomists for standard genome sequencing and annotation.</title>
        <authorList>
            <consortium name="The Broad Institute Genomics Platform"/>
            <consortium name="The Broad Institute Genome Sequencing Center for Infectious Disease"/>
            <person name="Wu L."/>
            <person name="Ma J."/>
        </authorList>
    </citation>
    <scope>NUCLEOTIDE SEQUENCE [LARGE SCALE GENOMIC DNA]</scope>
    <source>
        <strain evidence="3">CGMCC 4.1467</strain>
    </source>
</reference>
<dbReference type="EMBL" id="JBHTBS010000005">
    <property type="protein sequence ID" value="MFC7337724.1"/>
    <property type="molecule type" value="Genomic_DNA"/>
</dbReference>
<proteinExistence type="predicted"/>
<organism evidence="2 3">
    <name type="scientific">Haloferula chungangensis</name>
    <dbReference type="NCBI Taxonomy" id="1048331"/>
    <lineage>
        <taxon>Bacteria</taxon>
        <taxon>Pseudomonadati</taxon>
        <taxon>Verrucomicrobiota</taxon>
        <taxon>Verrucomicrobiia</taxon>
        <taxon>Verrucomicrobiales</taxon>
        <taxon>Verrucomicrobiaceae</taxon>
        <taxon>Haloferula</taxon>
    </lineage>
</organism>
<comment type="caution">
    <text evidence="2">The sequence shown here is derived from an EMBL/GenBank/DDBJ whole genome shotgun (WGS) entry which is preliminary data.</text>
</comment>